<evidence type="ECO:0000256" key="3">
    <source>
        <dbReference type="ARBA" id="ARBA00022801"/>
    </source>
</evidence>
<keyword evidence="3" id="KW-0378">Hydrolase</keyword>
<dbReference type="GO" id="GO:0009318">
    <property type="term" value="C:exodeoxyribonuclease VII complex"/>
    <property type="evidence" value="ECO:0007669"/>
    <property type="project" value="InterPro"/>
</dbReference>
<dbReference type="EMBL" id="CAEUNJ010000019">
    <property type="protein sequence ID" value="CAB4371096.1"/>
    <property type="molecule type" value="Genomic_DNA"/>
</dbReference>
<evidence type="ECO:0000313" key="11">
    <source>
        <dbReference type="EMBL" id="CAB5078128.1"/>
    </source>
</evidence>
<evidence type="ECO:0000256" key="4">
    <source>
        <dbReference type="ARBA" id="ARBA00022839"/>
    </source>
</evidence>
<evidence type="ECO:0000313" key="9">
    <source>
        <dbReference type="EMBL" id="CAB4594427.1"/>
    </source>
</evidence>
<protein>
    <submittedName>
        <fullName evidence="9">Unannotated protein</fullName>
    </submittedName>
</protein>
<dbReference type="GO" id="GO:0008855">
    <property type="term" value="F:exodeoxyribonuclease VII activity"/>
    <property type="evidence" value="ECO:0007669"/>
    <property type="project" value="InterPro"/>
</dbReference>
<dbReference type="HAMAP" id="MF_00378">
    <property type="entry name" value="Exonuc_7_L"/>
    <property type="match status" value="1"/>
</dbReference>
<gene>
    <name evidence="9" type="ORF">UFOPK1762_01530</name>
    <name evidence="10" type="ORF">UFOPK1906_01122</name>
    <name evidence="7" type="ORF">UFOPK3331_01549</name>
    <name evidence="8" type="ORF">UFOPK4201_00616</name>
    <name evidence="11" type="ORF">UFOPK4371_01358</name>
</gene>
<keyword evidence="1" id="KW-0963">Cytoplasm</keyword>
<accession>A0A6J6FZQ2</accession>
<dbReference type="EMBL" id="CAEZTY010000074">
    <property type="protein sequence ID" value="CAB4594427.1"/>
    <property type="molecule type" value="Genomic_DNA"/>
</dbReference>
<keyword evidence="4" id="KW-0269">Exonuclease</keyword>
<evidence type="ECO:0000313" key="8">
    <source>
        <dbReference type="EMBL" id="CAB4371096.1"/>
    </source>
</evidence>
<dbReference type="EMBL" id="CAESAL010000071">
    <property type="protein sequence ID" value="CAB4345474.1"/>
    <property type="molecule type" value="Genomic_DNA"/>
</dbReference>
<dbReference type="EMBL" id="CAFBRD010000085">
    <property type="protein sequence ID" value="CAB5078128.1"/>
    <property type="molecule type" value="Genomic_DNA"/>
</dbReference>
<dbReference type="InterPro" id="IPR020579">
    <property type="entry name" value="Exonuc_VII_lsu_C"/>
</dbReference>
<dbReference type="PANTHER" id="PTHR30008">
    <property type="entry name" value="EXODEOXYRIBONUCLEASE 7 LARGE SUBUNIT"/>
    <property type="match status" value="1"/>
</dbReference>
<evidence type="ECO:0000256" key="1">
    <source>
        <dbReference type="ARBA" id="ARBA00022490"/>
    </source>
</evidence>
<evidence type="ECO:0000313" key="7">
    <source>
        <dbReference type="EMBL" id="CAB4345474.1"/>
    </source>
</evidence>
<dbReference type="NCBIfam" id="TIGR00237">
    <property type="entry name" value="xseA"/>
    <property type="match status" value="1"/>
</dbReference>
<organism evidence="9">
    <name type="scientific">freshwater metagenome</name>
    <dbReference type="NCBI Taxonomy" id="449393"/>
    <lineage>
        <taxon>unclassified sequences</taxon>
        <taxon>metagenomes</taxon>
        <taxon>ecological metagenomes</taxon>
    </lineage>
</organism>
<evidence type="ECO:0000259" key="5">
    <source>
        <dbReference type="Pfam" id="PF02601"/>
    </source>
</evidence>
<proteinExistence type="inferred from homology"/>
<dbReference type="AlphaFoldDB" id="A0A6J6FZQ2"/>
<dbReference type="InterPro" id="IPR025824">
    <property type="entry name" value="OB-fold_nuc-bd_dom"/>
</dbReference>
<dbReference type="CDD" id="cd04489">
    <property type="entry name" value="ExoVII_LU_OBF"/>
    <property type="match status" value="1"/>
</dbReference>
<dbReference type="EMBL" id="CAEZVC010000067">
    <property type="protein sequence ID" value="CAB4625141.1"/>
    <property type="molecule type" value="Genomic_DNA"/>
</dbReference>
<feature type="domain" description="Exonuclease VII large subunit C-terminal" evidence="5">
    <location>
        <begin position="137"/>
        <end position="327"/>
    </location>
</feature>
<dbReference type="GO" id="GO:0003676">
    <property type="term" value="F:nucleic acid binding"/>
    <property type="evidence" value="ECO:0007669"/>
    <property type="project" value="InterPro"/>
</dbReference>
<evidence type="ECO:0000313" key="10">
    <source>
        <dbReference type="EMBL" id="CAB4625141.1"/>
    </source>
</evidence>
<reference evidence="9" key="1">
    <citation type="submission" date="2020-05" db="EMBL/GenBank/DDBJ databases">
        <authorList>
            <person name="Chiriac C."/>
            <person name="Salcher M."/>
            <person name="Ghai R."/>
            <person name="Kavagutti S V."/>
        </authorList>
    </citation>
    <scope>NUCLEOTIDE SEQUENCE</scope>
</reference>
<keyword evidence="2" id="KW-0540">Nuclease</keyword>
<dbReference type="Pfam" id="PF02601">
    <property type="entry name" value="Exonuc_VII_L"/>
    <property type="match status" value="1"/>
</dbReference>
<evidence type="ECO:0000256" key="2">
    <source>
        <dbReference type="ARBA" id="ARBA00022722"/>
    </source>
</evidence>
<dbReference type="GO" id="GO:0006308">
    <property type="term" value="P:DNA catabolic process"/>
    <property type="evidence" value="ECO:0007669"/>
    <property type="project" value="InterPro"/>
</dbReference>
<dbReference type="PANTHER" id="PTHR30008:SF0">
    <property type="entry name" value="EXODEOXYRIBONUCLEASE 7 LARGE SUBUNIT"/>
    <property type="match status" value="1"/>
</dbReference>
<dbReference type="InterPro" id="IPR003753">
    <property type="entry name" value="Exonuc_VII_L"/>
</dbReference>
<sequence>MSGVNYTVTELMTATADAIKARLGGAVWVDGEISGARESRGHFYFDLVDRDEKGAVTAKVPVALWSRARPKVEQKLQSAGTVRLEEGVKVRIRGPLELWLAGGRLQLSMQDIDPAFTLEALESERERVLAVLRAENLIDRNRSLALIPMPLHIALITADESAAQADFMHSLIESRLPWRVEFIDSKVQGAGAERTIAAALRTAQSNKVDVIALVRGGGSRLDLAIFDHEVVARAIATSSIPVFTGIGHEIDTSVADVVAHCASKTPTACAEALVDIALEVVTRGETAWSDIAEIVSTTLDVERERLARSARHAALGARTRLTVERHRLSTTTSRLNRSLETTMKSEKQSLDLFAARLSAVDPVRTLARGWSITRTDRGTVVRRSADVSPGDTLVTTVSDGTITSTATATATD</sequence>
<name>A0A6J6FZQ2_9ZZZZ</name>
<evidence type="ECO:0000259" key="6">
    <source>
        <dbReference type="Pfam" id="PF13742"/>
    </source>
</evidence>
<feature type="domain" description="OB-fold nucleic acid binding" evidence="6">
    <location>
        <begin position="6"/>
        <end position="113"/>
    </location>
</feature>
<dbReference type="Pfam" id="PF13742">
    <property type="entry name" value="tRNA_anti_2"/>
    <property type="match status" value="1"/>
</dbReference>